<dbReference type="EMBL" id="CP018099">
    <property type="protein sequence ID" value="APF18807.1"/>
    <property type="molecule type" value="Genomic_DNA"/>
</dbReference>
<dbReference type="KEGG" id="caby:Cabys_2058"/>
<proteinExistence type="predicted"/>
<sequence>MLHPLNYKQILFILALTSAQEILKDECNPVSNRKSFKRRLNIGGINKTKSLSVF</sequence>
<protein>
    <submittedName>
        <fullName evidence="1">Uncharacterized protein</fullName>
    </submittedName>
</protein>
<dbReference type="Proteomes" id="UP000183868">
    <property type="component" value="Chromosome"/>
</dbReference>
<dbReference type="AlphaFoldDB" id="A0A1J1C832"/>
<gene>
    <name evidence="1" type="ORF">Cabys_2058</name>
</gene>
<accession>A0A1J1C832</accession>
<name>A0A1J1C832_CALAY</name>
<reference evidence="1 2" key="1">
    <citation type="submission" date="2016-11" db="EMBL/GenBank/DDBJ databases">
        <title>Genomic analysis of Caldithrix abyssi and proposal of a novel bacterial phylum Caldithrichaeota.</title>
        <authorList>
            <person name="Kublanov I."/>
            <person name="Sigalova O."/>
            <person name="Gavrilov S."/>
            <person name="Lebedinsky A."/>
            <person name="Ivanova N."/>
            <person name="Daum C."/>
            <person name="Reddy T."/>
            <person name="Klenk H.P."/>
            <person name="Goker M."/>
            <person name="Reva O."/>
            <person name="Miroshnichenko M."/>
            <person name="Kyprides N."/>
            <person name="Woyke T."/>
            <person name="Gelfand M."/>
        </authorList>
    </citation>
    <scope>NUCLEOTIDE SEQUENCE [LARGE SCALE GENOMIC DNA]</scope>
    <source>
        <strain evidence="1 2">LF13</strain>
    </source>
</reference>
<evidence type="ECO:0000313" key="2">
    <source>
        <dbReference type="Proteomes" id="UP000183868"/>
    </source>
</evidence>
<organism evidence="1 2">
    <name type="scientific">Caldithrix abyssi DSM 13497</name>
    <dbReference type="NCBI Taxonomy" id="880073"/>
    <lineage>
        <taxon>Bacteria</taxon>
        <taxon>Pseudomonadati</taxon>
        <taxon>Calditrichota</taxon>
        <taxon>Calditrichia</taxon>
        <taxon>Calditrichales</taxon>
        <taxon>Calditrichaceae</taxon>
        <taxon>Caldithrix</taxon>
    </lineage>
</organism>
<evidence type="ECO:0000313" key="1">
    <source>
        <dbReference type="EMBL" id="APF18807.1"/>
    </source>
</evidence>